<dbReference type="Pfam" id="PF11521">
    <property type="entry name" value="TFIIE-A_C"/>
    <property type="match status" value="1"/>
</dbReference>
<evidence type="ECO:0000256" key="14">
    <source>
        <dbReference type="ARBA" id="ARBA00080958"/>
    </source>
</evidence>
<evidence type="ECO:0000256" key="8">
    <source>
        <dbReference type="ARBA" id="ARBA00023015"/>
    </source>
</evidence>
<evidence type="ECO:0000313" key="18">
    <source>
        <dbReference type="Proteomes" id="UP000553798"/>
    </source>
</evidence>
<evidence type="ECO:0000256" key="3">
    <source>
        <dbReference type="ARBA" id="ARBA00022553"/>
    </source>
</evidence>
<comment type="subcellular location">
    <subcellularLocation>
        <location evidence="1">Nucleus</location>
    </subcellularLocation>
</comment>
<feature type="region of interest" description="Disordered" evidence="15">
    <location>
        <begin position="326"/>
        <end position="361"/>
    </location>
</feature>
<evidence type="ECO:0000313" key="17">
    <source>
        <dbReference type="EMBL" id="NXT13732.1"/>
    </source>
</evidence>
<accession>A0A7L3A1K7</accession>
<reference evidence="17 18" key="1">
    <citation type="submission" date="2019-09" db="EMBL/GenBank/DDBJ databases">
        <title>Bird 10,000 Genomes (B10K) Project - Family phase.</title>
        <authorList>
            <person name="Zhang G."/>
        </authorList>
    </citation>
    <scope>NUCLEOTIDE SEQUENCE [LARGE SCALE GENOMIC DNA]</scope>
    <source>
        <strain evidence="17">B10K-DU-012-46</strain>
    </source>
</reference>
<sequence length="427" mass="48459">MEEHTVPSEVPAALKRLAKYIVRGFYGVECSLALDVLIRHPCVKEEDLLQLLKYERKQLRTALNALKADKLVKLRMRVETGPNGKSTRHNYYYINYKVLVDVVKYKLDHVRRKIEADERDSTTRSSFKCPSCSSTYTDLEVNQIFDAFTGTFRCTYCNTEVEEDGSAFPKHDARTLLAKFNEQIEPVFVLLRETEDIVLPYDLLEPQPTEIPELSESFDPKLGSSVPESCSRPEKWAHRSSAFGLTYTQNLTIEVQDAKHEKKRREKVTKKQPIWLSQSTVEGAATAINNSVGKFRVNASEETEENVKDTVKDNEIIKTLLIHESKSSSSTDQAPIVKSKLHGSPHSDSSELEEDAKHSRGAGIKVADSNFEQEEEQEILGPILMVAGQPYSYGQVSENPELVSLMTNEERDTYIKVGQEMFHSVFE</sequence>
<name>A0A7L3A1K7_9PASE</name>
<evidence type="ECO:0000256" key="5">
    <source>
        <dbReference type="ARBA" id="ARBA00022771"/>
    </source>
</evidence>
<keyword evidence="8" id="KW-0805">Transcription regulation</keyword>
<keyword evidence="18" id="KW-1185">Reference proteome</keyword>
<feature type="non-terminal residue" evidence="17">
    <location>
        <position position="1"/>
    </location>
</feature>
<keyword evidence="7" id="KW-0007">Acetylation</keyword>
<gene>
    <name evidence="17" type="primary">Gtf2e1_1</name>
    <name evidence="17" type="ORF">PRUFUL_R03606</name>
</gene>
<keyword evidence="3" id="KW-0597">Phosphoprotein</keyword>
<keyword evidence="10" id="KW-0539">Nucleus</keyword>
<dbReference type="AlphaFoldDB" id="A0A7L3A1K7"/>
<dbReference type="GO" id="GO:0008270">
    <property type="term" value="F:zinc ion binding"/>
    <property type="evidence" value="ECO:0007669"/>
    <property type="project" value="UniProtKB-KW"/>
</dbReference>
<evidence type="ECO:0000256" key="6">
    <source>
        <dbReference type="ARBA" id="ARBA00022833"/>
    </source>
</evidence>
<keyword evidence="9" id="KW-0804">Transcription</keyword>
<dbReference type="InterPro" id="IPR021600">
    <property type="entry name" value="TFIIE_asu_C"/>
</dbReference>
<evidence type="ECO:0000256" key="10">
    <source>
        <dbReference type="ARBA" id="ARBA00023242"/>
    </source>
</evidence>
<evidence type="ECO:0000256" key="7">
    <source>
        <dbReference type="ARBA" id="ARBA00022990"/>
    </source>
</evidence>
<proteinExistence type="inferred from homology"/>
<dbReference type="SMART" id="SM00531">
    <property type="entry name" value="TFIIE"/>
    <property type="match status" value="1"/>
</dbReference>
<comment type="function">
    <text evidence="11">Recruits TFIIH to the initiation complex and stimulates the RNA polymerase II C-terminal domain kinase and DNA-dependent ATPase activities of TFIIH. Both TFIIH and TFIIE are required for promoter clearance by RNA polymerase.</text>
</comment>
<dbReference type="EMBL" id="VZTP01033389">
    <property type="protein sequence ID" value="NXT13732.1"/>
    <property type="molecule type" value="Genomic_DNA"/>
</dbReference>
<dbReference type="FunFam" id="3.30.40.10:FF:000087">
    <property type="entry name" value="General transcription factor IIE subunit 1"/>
    <property type="match status" value="1"/>
</dbReference>
<evidence type="ECO:0000256" key="1">
    <source>
        <dbReference type="ARBA" id="ARBA00004123"/>
    </source>
</evidence>
<evidence type="ECO:0000256" key="9">
    <source>
        <dbReference type="ARBA" id="ARBA00023163"/>
    </source>
</evidence>
<dbReference type="GO" id="GO:0005673">
    <property type="term" value="C:transcription factor TFIIE complex"/>
    <property type="evidence" value="ECO:0007669"/>
    <property type="project" value="TreeGrafter"/>
</dbReference>
<dbReference type="PANTHER" id="PTHR13097">
    <property type="entry name" value="TRANSCRIPTION INITIATION FACTOR IIE, ALPHA SUBUNIT"/>
    <property type="match status" value="1"/>
</dbReference>
<organism evidence="17 18">
    <name type="scientific">Prunella fulvescens</name>
    <name type="common">Brown accentor</name>
    <dbReference type="NCBI Taxonomy" id="670355"/>
    <lineage>
        <taxon>Eukaryota</taxon>
        <taxon>Metazoa</taxon>
        <taxon>Chordata</taxon>
        <taxon>Craniata</taxon>
        <taxon>Vertebrata</taxon>
        <taxon>Euteleostomi</taxon>
        <taxon>Archelosauria</taxon>
        <taxon>Archosauria</taxon>
        <taxon>Dinosauria</taxon>
        <taxon>Saurischia</taxon>
        <taxon>Theropoda</taxon>
        <taxon>Coelurosauria</taxon>
        <taxon>Aves</taxon>
        <taxon>Neognathae</taxon>
        <taxon>Neoaves</taxon>
        <taxon>Telluraves</taxon>
        <taxon>Australaves</taxon>
        <taxon>Passeriformes</taxon>
        <taxon>Passeroidea</taxon>
        <taxon>Prunellidae</taxon>
        <taxon>Prunella</taxon>
    </lineage>
</organism>
<evidence type="ECO:0000259" key="16">
    <source>
        <dbReference type="PROSITE" id="PS51344"/>
    </source>
</evidence>
<feature type="domain" description="HTH TFE/IIEalpha-type" evidence="16">
    <location>
        <begin position="14"/>
        <end position="104"/>
    </location>
</feature>
<comment type="subunit">
    <text evidence="12">Tetramer of two alpha and two beta chains. Interacts with TAF6/TAFII80. Interacts with ATF7IP. Interacts with SND1. Part of TBP-based Pol II pre-initiation complex (PIC), in which Pol II core assembles with general transcription factors and other specific initiation factors including GTF2E1, GTF2E2, GTF2F1, GTF2F2, TCEA1, ERCC2, ERCC3, GTF2H2, GTF2H3, GTF2H4, GTF2H5, GTF2A1, GTF2A2, GTF2B and TBP; this large multi-subunit PIC complex mediates DNA unwinding and targets Pol II core to the transcription start site where the first phosphodiester bond forms.</text>
</comment>
<protein>
    <recommendedName>
        <fullName evidence="13">General transcription factor IIE subunit 1</fullName>
    </recommendedName>
    <alternativeName>
        <fullName evidence="14">Transcription initiation factor IIE subunit alpha</fullName>
    </alternativeName>
</protein>
<dbReference type="PROSITE" id="PS51344">
    <property type="entry name" value="HTH_TFE_IIE"/>
    <property type="match status" value="1"/>
</dbReference>
<dbReference type="GO" id="GO:0006367">
    <property type="term" value="P:transcription initiation at RNA polymerase II promoter"/>
    <property type="evidence" value="ECO:0007669"/>
    <property type="project" value="InterPro"/>
</dbReference>
<dbReference type="InterPro" id="IPR002853">
    <property type="entry name" value="TFIIE_asu"/>
</dbReference>
<evidence type="ECO:0000256" key="4">
    <source>
        <dbReference type="ARBA" id="ARBA00022723"/>
    </source>
</evidence>
<dbReference type="Proteomes" id="UP000553798">
    <property type="component" value="Unassembled WGS sequence"/>
</dbReference>
<dbReference type="InterPro" id="IPR039997">
    <property type="entry name" value="TFE"/>
</dbReference>
<dbReference type="InterPro" id="IPR013083">
    <property type="entry name" value="Znf_RING/FYVE/PHD"/>
</dbReference>
<evidence type="ECO:0000256" key="13">
    <source>
        <dbReference type="ARBA" id="ARBA00073913"/>
    </source>
</evidence>
<dbReference type="Gene3D" id="6.10.140.1250">
    <property type="match status" value="1"/>
</dbReference>
<dbReference type="Gene3D" id="3.30.40.10">
    <property type="entry name" value="Zinc/RING finger domain, C3HC4 (zinc finger)"/>
    <property type="match status" value="1"/>
</dbReference>
<keyword evidence="4" id="KW-0479">Metal-binding</keyword>
<dbReference type="InterPro" id="IPR017919">
    <property type="entry name" value="TFIIE/TFIIEa_HTH"/>
</dbReference>
<evidence type="ECO:0000256" key="2">
    <source>
        <dbReference type="ARBA" id="ARBA00008947"/>
    </source>
</evidence>
<dbReference type="Pfam" id="PF02002">
    <property type="entry name" value="TFIIE_alpha"/>
    <property type="match status" value="1"/>
</dbReference>
<comment type="caution">
    <text evidence="17">The sequence shown here is derived from an EMBL/GenBank/DDBJ whole genome shotgun (WGS) entry which is preliminary data.</text>
</comment>
<evidence type="ECO:0000256" key="15">
    <source>
        <dbReference type="SAM" id="MobiDB-lite"/>
    </source>
</evidence>
<feature type="non-terminal residue" evidence="17">
    <location>
        <position position="427"/>
    </location>
</feature>
<keyword evidence="6" id="KW-0862">Zinc</keyword>
<keyword evidence="5" id="KW-0863">Zinc-finger</keyword>
<evidence type="ECO:0000256" key="11">
    <source>
        <dbReference type="ARBA" id="ARBA00025581"/>
    </source>
</evidence>
<dbReference type="PANTHER" id="PTHR13097:SF10">
    <property type="entry name" value="HTH TFE_IIEALPHA-TYPE DOMAIN-CONTAINING PROTEIN"/>
    <property type="match status" value="1"/>
</dbReference>
<dbReference type="InterPro" id="IPR024550">
    <property type="entry name" value="TFIIEa/SarR/Rpc3_HTH_dom"/>
</dbReference>
<evidence type="ECO:0000256" key="12">
    <source>
        <dbReference type="ARBA" id="ARBA00065242"/>
    </source>
</evidence>
<comment type="similarity">
    <text evidence="2">Belongs to the TFIIE alpha subunit family.</text>
</comment>
<dbReference type="SUPFAM" id="SSF57783">
    <property type="entry name" value="Zinc beta-ribbon"/>
    <property type="match status" value="1"/>
</dbReference>